<dbReference type="Proteomes" id="UP001500729">
    <property type="component" value="Unassembled WGS sequence"/>
</dbReference>
<dbReference type="NCBIfam" id="TIGR00762">
    <property type="entry name" value="DegV"/>
    <property type="match status" value="1"/>
</dbReference>
<dbReference type="InterPro" id="IPR043168">
    <property type="entry name" value="DegV_C"/>
</dbReference>
<dbReference type="Pfam" id="PF02645">
    <property type="entry name" value="DegV"/>
    <property type="match status" value="1"/>
</dbReference>
<dbReference type="PANTHER" id="PTHR33434">
    <property type="entry name" value="DEGV DOMAIN-CONTAINING PROTEIN DR_1986-RELATED"/>
    <property type="match status" value="1"/>
</dbReference>
<organism evidence="2 3">
    <name type="scientific">Saccharopolyspora erythraea</name>
    <name type="common">Streptomyces erythraeus</name>
    <dbReference type="NCBI Taxonomy" id="1836"/>
    <lineage>
        <taxon>Bacteria</taxon>
        <taxon>Bacillati</taxon>
        <taxon>Actinomycetota</taxon>
        <taxon>Actinomycetes</taxon>
        <taxon>Pseudonocardiales</taxon>
        <taxon>Pseudonocardiaceae</taxon>
        <taxon>Saccharopolyspora</taxon>
    </lineage>
</organism>
<dbReference type="SUPFAM" id="SSF82549">
    <property type="entry name" value="DAK1/DegV-like"/>
    <property type="match status" value="1"/>
</dbReference>
<dbReference type="EMBL" id="BAAAGS010000001">
    <property type="protein sequence ID" value="GAA0505770.1"/>
    <property type="molecule type" value="Genomic_DNA"/>
</dbReference>
<keyword evidence="1" id="KW-0446">Lipid-binding</keyword>
<dbReference type="PROSITE" id="PS51482">
    <property type="entry name" value="DEGV"/>
    <property type="match status" value="1"/>
</dbReference>
<proteinExistence type="predicted"/>
<reference evidence="2 3" key="1">
    <citation type="journal article" date="2019" name="Int. J. Syst. Evol. Microbiol.">
        <title>The Global Catalogue of Microorganisms (GCM) 10K type strain sequencing project: providing services to taxonomists for standard genome sequencing and annotation.</title>
        <authorList>
            <consortium name="The Broad Institute Genomics Platform"/>
            <consortium name="The Broad Institute Genome Sequencing Center for Infectious Disease"/>
            <person name="Wu L."/>
            <person name="Ma J."/>
        </authorList>
    </citation>
    <scope>NUCLEOTIDE SEQUENCE [LARGE SCALE GENOMIC DNA]</scope>
    <source>
        <strain evidence="2 3">JCM 10303</strain>
    </source>
</reference>
<dbReference type="Gene3D" id="3.40.50.10170">
    <property type="match status" value="1"/>
</dbReference>
<dbReference type="InterPro" id="IPR003797">
    <property type="entry name" value="DegV"/>
</dbReference>
<gene>
    <name evidence="2" type="ORF">GCM10009533_00570</name>
</gene>
<evidence type="ECO:0000256" key="1">
    <source>
        <dbReference type="ARBA" id="ARBA00023121"/>
    </source>
</evidence>
<keyword evidence="3" id="KW-1185">Reference proteome</keyword>
<evidence type="ECO:0000313" key="2">
    <source>
        <dbReference type="EMBL" id="GAA0505770.1"/>
    </source>
</evidence>
<comment type="caution">
    <text evidence="2">The sequence shown here is derived from an EMBL/GenBank/DDBJ whole genome shotgun (WGS) entry which is preliminary data.</text>
</comment>
<dbReference type="Gene3D" id="3.30.1180.10">
    <property type="match status" value="1"/>
</dbReference>
<evidence type="ECO:0000313" key="3">
    <source>
        <dbReference type="Proteomes" id="UP001500729"/>
    </source>
</evidence>
<accession>A0ABN1BU81</accession>
<dbReference type="PANTHER" id="PTHR33434:SF2">
    <property type="entry name" value="FATTY ACID-BINDING PROTEIN TM_1468"/>
    <property type="match status" value="1"/>
</dbReference>
<protein>
    <submittedName>
        <fullName evidence="2">DegV family protein</fullName>
    </submittedName>
</protein>
<dbReference type="InterPro" id="IPR050270">
    <property type="entry name" value="DegV_domain_contain"/>
</dbReference>
<sequence length="291" mass="30523">MAIPVSSLTVMSQRVAIVTDSTASIPLDVADQLGISVVQLELKVGEEYNDERRVPHPEMAEAMRSGVPVATSEPPAPAFFWNYMDAAAAGAEAIISIHISEGLSQTCASARKAAAEIGIPVYVVDSRLVGLGLGFPVIAAAEAARAGATMQGVMGVLDQRLRTTTQLLYVDTLEYLQRGGRIGRAQAWLGQTLSIKPVLQLKDGAIDQLGKAIGPDRALKKALTHAIQKAGGGPVDIGVEHFQFAERAEKLLHGLRDALPQARRITLEETSAVLGAHAGPGALGVTVSPAT</sequence>
<name>A0ABN1BU81_SACER</name>